<feature type="signal peptide" evidence="1">
    <location>
        <begin position="1"/>
        <end position="19"/>
    </location>
</feature>
<dbReference type="RefSeq" id="XP_060453139.1">
    <property type="nucleotide sequence ID" value="XM_060602022.1"/>
</dbReference>
<proteinExistence type="predicted"/>
<keyword evidence="4" id="KW-1185">Reference proteome</keyword>
<feature type="domain" description="Protein CPL1-like" evidence="2">
    <location>
        <begin position="210"/>
        <end position="268"/>
    </location>
</feature>
<evidence type="ECO:0000259" key="2">
    <source>
        <dbReference type="Pfam" id="PF21671"/>
    </source>
</evidence>
<dbReference type="Pfam" id="PF21671">
    <property type="entry name" value="CPL1-like"/>
    <property type="match status" value="1"/>
</dbReference>
<dbReference type="EMBL" id="AP028212">
    <property type="protein sequence ID" value="BEI87873.1"/>
    <property type="molecule type" value="Genomic_DNA"/>
</dbReference>
<dbReference type="InterPro" id="IPR038955">
    <property type="entry name" value="PriA/CPL1_fungi"/>
</dbReference>
<dbReference type="KEGG" id="ccac:CcaHIS019_0105910"/>
<protein>
    <recommendedName>
        <fullName evidence="2">Protein CPL1-like domain-containing protein</fullName>
    </recommendedName>
</protein>
<dbReference type="InterPro" id="IPR048661">
    <property type="entry name" value="CPL1-like"/>
</dbReference>
<name>A0AA48IHZ3_9TREE</name>
<organism evidence="3 4">
    <name type="scientific">Cutaneotrichosporon cavernicola</name>
    <dbReference type="NCBI Taxonomy" id="279322"/>
    <lineage>
        <taxon>Eukaryota</taxon>
        <taxon>Fungi</taxon>
        <taxon>Dikarya</taxon>
        <taxon>Basidiomycota</taxon>
        <taxon>Agaricomycotina</taxon>
        <taxon>Tremellomycetes</taxon>
        <taxon>Trichosporonales</taxon>
        <taxon>Trichosporonaceae</taxon>
        <taxon>Cutaneotrichosporon</taxon>
    </lineage>
</organism>
<evidence type="ECO:0000313" key="4">
    <source>
        <dbReference type="Proteomes" id="UP001233271"/>
    </source>
</evidence>
<dbReference type="AlphaFoldDB" id="A0AA48IHZ3"/>
<evidence type="ECO:0000256" key="1">
    <source>
        <dbReference type="SAM" id="SignalP"/>
    </source>
</evidence>
<dbReference type="PANTHER" id="PTHR35192:SF2">
    <property type="entry name" value="APPLE DOMAIN-CONTAINING PROTEIN"/>
    <property type="match status" value="1"/>
</dbReference>
<keyword evidence="1" id="KW-0732">Signal</keyword>
<dbReference type="GeneID" id="85491744"/>
<accession>A0AA48IHZ3</accession>
<evidence type="ECO:0000313" key="3">
    <source>
        <dbReference type="EMBL" id="BEI87873.1"/>
    </source>
</evidence>
<sequence>MKFFALAAAALAAVTSVAARPDIQPVSELESRGQNIDPRFFGFLWGNTKCLGAKSVECSKKGMALDSKTCQCTGGSWKPGNWWEQETDCGDNNAILNCWSKGYTCDKRCQCQKPPTVVNKCTDLHAICKCAGKGMAVNSDCSCRKTCNCWDQWACCKKGGKLDENCKCVVPSKSGGDKPGKPGHGWWPWKRDALCGTETACPLFDGSSEYECLDTQTHLESCGGCASEGTGRDCTTIAGAADVACVAGECVVSKCLPGFQSNSTSTCIPRLSAQL</sequence>
<dbReference type="PANTHER" id="PTHR35192">
    <property type="entry name" value="PROTEIN, PUTATIVE-RELATED"/>
    <property type="match status" value="1"/>
</dbReference>
<dbReference type="Proteomes" id="UP001233271">
    <property type="component" value="Chromosome 1"/>
</dbReference>
<reference evidence="3" key="1">
    <citation type="journal article" date="2023" name="BMC Genomics">
        <title>Chromosome-level genome assemblies of Cutaneotrichosporon spp. (Trichosporonales, Basidiomycota) reveal imbalanced evolution between nucleotide sequences and chromosome synteny.</title>
        <authorList>
            <person name="Kobayashi Y."/>
            <person name="Kayamori A."/>
            <person name="Aoki K."/>
            <person name="Shiwa Y."/>
            <person name="Matsutani M."/>
            <person name="Fujita N."/>
            <person name="Sugita T."/>
            <person name="Iwasaki W."/>
            <person name="Tanaka N."/>
            <person name="Takashima M."/>
        </authorList>
    </citation>
    <scope>NUCLEOTIDE SEQUENCE</scope>
    <source>
        <strain evidence="3">HIS019</strain>
    </source>
</reference>
<gene>
    <name evidence="3" type="ORF">CcaverHIS019_0105910</name>
</gene>
<feature type="chain" id="PRO_5041390897" description="Protein CPL1-like domain-containing protein" evidence="1">
    <location>
        <begin position="20"/>
        <end position="275"/>
    </location>
</feature>